<name>A0A1I6HTC9_9GAMM</name>
<protein>
    <submittedName>
        <fullName evidence="1">Uncharacterized protein</fullName>
    </submittedName>
</protein>
<dbReference type="Proteomes" id="UP000198644">
    <property type="component" value="Unassembled WGS sequence"/>
</dbReference>
<evidence type="ECO:0000313" key="1">
    <source>
        <dbReference type="EMBL" id="SFR57510.1"/>
    </source>
</evidence>
<accession>A0A1I6HTC9</accession>
<gene>
    <name evidence="1" type="ORF">SAMN05216203_1510</name>
</gene>
<dbReference type="STRING" id="650891.SAMN05216203_1510"/>
<dbReference type="RefSeq" id="WP_139229918.1">
    <property type="nucleotide sequence ID" value="NZ_FOYW01000001.1"/>
</dbReference>
<organism evidence="1 2">
    <name type="scientific">Marinobacter daqiaonensis</name>
    <dbReference type="NCBI Taxonomy" id="650891"/>
    <lineage>
        <taxon>Bacteria</taxon>
        <taxon>Pseudomonadati</taxon>
        <taxon>Pseudomonadota</taxon>
        <taxon>Gammaproteobacteria</taxon>
        <taxon>Pseudomonadales</taxon>
        <taxon>Marinobacteraceae</taxon>
        <taxon>Marinobacter</taxon>
    </lineage>
</organism>
<keyword evidence="2" id="KW-1185">Reference proteome</keyword>
<dbReference type="AlphaFoldDB" id="A0A1I6HTC9"/>
<sequence>MMQYTKAGVITEQEARQLEQAMQETRSGRLGAFTVMMQTDSDIQEETKHDPLYKTDSLADLLEALEAHRRVADLMEAAVNRLEGMRG</sequence>
<evidence type="ECO:0000313" key="2">
    <source>
        <dbReference type="Proteomes" id="UP000198644"/>
    </source>
</evidence>
<dbReference type="EMBL" id="FOYW01000001">
    <property type="protein sequence ID" value="SFR57510.1"/>
    <property type="molecule type" value="Genomic_DNA"/>
</dbReference>
<proteinExistence type="predicted"/>
<reference evidence="1 2" key="1">
    <citation type="submission" date="2016-10" db="EMBL/GenBank/DDBJ databases">
        <authorList>
            <person name="de Groot N.N."/>
        </authorList>
    </citation>
    <scope>NUCLEOTIDE SEQUENCE [LARGE SCALE GENOMIC DNA]</scope>
    <source>
        <strain evidence="1 2">CGMCC 1.9167</strain>
    </source>
</reference>